<dbReference type="InterPro" id="IPR043502">
    <property type="entry name" value="DNA/RNA_pol_sf"/>
</dbReference>
<evidence type="ECO:0000259" key="1">
    <source>
        <dbReference type="PROSITE" id="PS50878"/>
    </source>
</evidence>
<name>A0A6G0SUH7_APHGL</name>
<gene>
    <name evidence="2" type="ORF">AGLY_017656</name>
</gene>
<dbReference type="PANTHER" id="PTHR47027">
    <property type="entry name" value="REVERSE TRANSCRIPTASE DOMAIN-CONTAINING PROTEIN"/>
    <property type="match status" value="1"/>
</dbReference>
<organism evidence="2 3">
    <name type="scientific">Aphis glycines</name>
    <name type="common">Soybean aphid</name>
    <dbReference type="NCBI Taxonomy" id="307491"/>
    <lineage>
        <taxon>Eukaryota</taxon>
        <taxon>Metazoa</taxon>
        <taxon>Ecdysozoa</taxon>
        <taxon>Arthropoda</taxon>
        <taxon>Hexapoda</taxon>
        <taxon>Insecta</taxon>
        <taxon>Pterygota</taxon>
        <taxon>Neoptera</taxon>
        <taxon>Paraneoptera</taxon>
        <taxon>Hemiptera</taxon>
        <taxon>Sternorrhyncha</taxon>
        <taxon>Aphidomorpha</taxon>
        <taxon>Aphidoidea</taxon>
        <taxon>Aphididae</taxon>
        <taxon>Aphidini</taxon>
        <taxon>Aphis</taxon>
        <taxon>Aphis</taxon>
    </lineage>
</organism>
<dbReference type="EMBL" id="VYZN01001834">
    <property type="protein sequence ID" value="KAE9521922.1"/>
    <property type="molecule type" value="Genomic_DNA"/>
</dbReference>
<dbReference type="AlphaFoldDB" id="A0A6G0SUH7"/>
<evidence type="ECO:0000313" key="2">
    <source>
        <dbReference type="EMBL" id="KAE9521922.1"/>
    </source>
</evidence>
<dbReference type="PROSITE" id="PS50878">
    <property type="entry name" value="RT_POL"/>
    <property type="match status" value="1"/>
</dbReference>
<proteinExistence type="predicted"/>
<dbReference type="PANTHER" id="PTHR47027:SF29">
    <property type="entry name" value="C2H2-TYPE DOMAIN-CONTAINING PROTEIN"/>
    <property type="match status" value="1"/>
</dbReference>
<sequence>MLSSRDFEKAVQLAFLKFHLGLGQIIGLEDGGEKVIREINIERDEGVRMDRTCFSLLAYADDIVLLGEDEKKVVDLCGRLIESAKKVGLHLNIEKTQYMKVSRELDNLQETETITVGQYEFKKVEDFKYLGTIVTQKNECQIEIQQRIKMGNKCFYVLGKLLSSKVLSKETLRKTEEERLAVFERKVLRKIYGPIYDTDLQGWRKRHNQELTELFNRPNIINGIKRSKLEWAGHAVRKQDSMVQRVLQENPKRKRPLLGRPRLRWEDGIKKEFISAGGAEYDHMDWKEVAENREEWERICSMARWSQWF</sequence>
<comment type="caution">
    <text evidence="2">The sequence shown here is derived from an EMBL/GenBank/DDBJ whole genome shotgun (WGS) entry which is preliminary data.</text>
</comment>
<protein>
    <recommendedName>
        <fullName evidence="1">Reverse transcriptase domain-containing protein</fullName>
    </recommendedName>
</protein>
<feature type="domain" description="Reverse transcriptase" evidence="1">
    <location>
        <begin position="1"/>
        <end position="134"/>
    </location>
</feature>
<accession>A0A6G0SUH7</accession>
<evidence type="ECO:0000313" key="3">
    <source>
        <dbReference type="Proteomes" id="UP000475862"/>
    </source>
</evidence>
<dbReference type="InterPro" id="IPR000477">
    <property type="entry name" value="RT_dom"/>
</dbReference>
<dbReference type="SUPFAM" id="SSF56672">
    <property type="entry name" value="DNA/RNA polymerases"/>
    <property type="match status" value="1"/>
</dbReference>
<dbReference type="Proteomes" id="UP000475862">
    <property type="component" value="Unassembled WGS sequence"/>
</dbReference>
<dbReference type="GO" id="GO:0071897">
    <property type="term" value="P:DNA biosynthetic process"/>
    <property type="evidence" value="ECO:0007669"/>
    <property type="project" value="UniProtKB-ARBA"/>
</dbReference>
<reference evidence="2 3" key="1">
    <citation type="submission" date="2019-08" db="EMBL/GenBank/DDBJ databases">
        <title>The genome of the soybean aphid Biotype 1, its phylome, world population structure and adaptation to the North American continent.</title>
        <authorList>
            <person name="Giordano R."/>
            <person name="Donthu R.K."/>
            <person name="Hernandez A.G."/>
            <person name="Wright C.L."/>
            <person name="Zimin A.V."/>
        </authorList>
    </citation>
    <scope>NUCLEOTIDE SEQUENCE [LARGE SCALE GENOMIC DNA]</scope>
    <source>
        <tissue evidence="2">Whole aphids</tissue>
    </source>
</reference>
<dbReference type="Pfam" id="PF00078">
    <property type="entry name" value="RVT_1"/>
    <property type="match status" value="1"/>
</dbReference>
<dbReference type="OrthoDB" id="6625104at2759"/>
<keyword evidence="3" id="KW-1185">Reference proteome</keyword>